<protein>
    <submittedName>
        <fullName evidence="2">Prepilin-type N-terminal cleavage/methylation domain-containing protein</fullName>
    </submittedName>
</protein>
<dbReference type="Pfam" id="PF16732">
    <property type="entry name" value="ComP_DUS"/>
    <property type="match status" value="1"/>
</dbReference>
<evidence type="ECO:0000313" key="2">
    <source>
        <dbReference type="EMBL" id="MBD7977696.1"/>
    </source>
</evidence>
<proteinExistence type="predicted"/>
<sequence length="142" mass="15137">MKNKNNGFTLIEVMIVVAIIGILAAIAYPSYDEHIKRGNRTEGQALLSEAAARQERFFAQNNRYITTAADIGKLQLPRTSGTTVTSSTGKYTLNVGAVNGDGGYTLTATQQFSDTACGNLTLTALGTKGRSGSGKAIQDCWR</sequence>
<dbReference type="InterPro" id="IPR031982">
    <property type="entry name" value="PilE-like"/>
</dbReference>
<dbReference type="InterPro" id="IPR045584">
    <property type="entry name" value="Pilin-like"/>
</dbReference>
<dbReference type="EMBL" id="JACSQG010000005">
    <property type="protein sequence ID" value="MBD7977696.1"/>
    <property type="molecule type" value="Genomic_DNA"/>
</dbReference>
<dbReference type="Pfam" id="PF07963">
    <property type="entry name" value="N_methyl"/>
    <property type="match status" value="1"/>
</dbReference>
<name>A0ABR8TPL4_9PSED</name>
<organism evidence="2 3">
    <name type="scientific">Serpens gallinarum</name>
    <dbReference type="NCBI Taxonomy" id="2763075"/>
    <lineage>
        <taxon>Bacteria</taxon>
        <taxon>Pseudomonadati</taxon>
        <taxon>Pseudomonadota</taxon>
        <taxon>Gammaproteobacteria</taxon>
        <taxon>Pseudomonadales</taxon>
        <taxon>Pseudomonadaceae</taxon>
        <taxon>Pseudomonas</taxon>
    </lineage>
</organism>
<keyword evidence="1" id="KW-1133">Transmembrane helix</keyword>
<dbReference type="InterPro" id="IPR012902">
    <property type="entry name" value="N_methyl_site"/>
</dbReference>
<reference evidence="2 3" key="1">
    <citation type="submission" date="2020-08" db="EMBL/GenBank/DDBJ databases">
        <title>A Genomic Blueprint of the Chicken Gut Microbiome.</title>
        <authorList>
            <person name="Gilroy R."/>
            <person name="Ravi A."/>
            <person name="Getino M."/>
            <person name="Pursley I."/>
            <person name="Horton D.L."/>
            <person name="Alikhan N.-F."/>
            <person name="Baker D."/>
            <person name="Gharbi K."/>
            <person name="Hall N."/>
            <person name="Watson M."/>
            <person name="Adriaenssens E.M."/>
            <person name="Foster-Nyarko E."/>
            <person name="Jarju S."/>
            <person name="Secka A."/>
            <person name="Antonio M."/>
            <person name="Oren A."/>
            <person name="Chaudhuri R."/>
            <person name="La Ragione R.M."/>
            <person name="Hildebrand F."/>
            <person name="Pallen M.J."/>
        </authorList>
    </citation>
    <scope>NUCLEOTIDE SEQUENCE [LARGE SCALE GENOMIC DNA]</scope>
    <source>
        <strain evidence="2 3">Sa2CUA2</strain>
    </source>
</reference>
<gene>
    <name evidence="2" type="ORF">H9642_10900</name>
</gene>
<accession>A0ABR8TPL4</accession>
<comment type="caution">
    <text evidence="2">The sequence shown here is derived from an EMBL/GenBank/DDBJ whole genome shotgun (WGS) entry which is preliminary data.</text>
</comment>
<dbReference type="SUPFAM" id="SSF54523">
    <property type="entry name" value="Pili subunits"/>
    <property type="match status" value="1"/>
</dbReference>
<dbReference type="RefSeq" id="WP_251836475.1">
    <property type="nucleotide sequence ID" value="NZ_JACSQG010000005.1"/>
</dbReference>
<evidence type="ECO:0000313" key="3">
    <source>
        <dbReference type="Proteomes" id="UP000611945"/>
    </source>
</evidence>
<dbReference type="Gene3D" id="3.30.700.10">
    <property type="entry name" value="Glycoprotein, Type 4 Pilin"/>
    <property type="match status" value="1"/>
</dbReference>
<dbReference type="NCBIfam" id="TIGR02532">
    <property type="entry name" value="IV_pilin_GFxxxE"/>
    <property type="match status" value="1"/>
</dbReference>
<evidence type="ECO:0000256" key="1">
    <source>
        <dbReference type="SAM" id="Phobius"/>
    </source>
</evidence>
<dbReference type="Proteomes" id="UP000611945">
    <property type="component" value="Unassembled WGS sequence"/>
</dbReference>
<feature type="transmembrane region" description="Helical" evidence="1">
    <location>
        <begin position="7"/>
        <end position="31"/>
    </location>
</feature>
<keyword evidence="1" id="KW-0472">Membrane</keyword>
<keyword evidence="1" id="KW-0812">Transmembrane</keyword>
<keyword evidence="3" id="KW-1185">Reference proteome</keyword>